<dbReference type="EMBL" id="FQXB01000001">
    <property type="protein sequence ID" value="SHG62579.1"/>
    <property type="molecule type" value="Genomic_DNA"/>
</dbReference>
<dbReference type="SUPFAM" id="SSF54593">
    <property type="entry name" value="Glyoxalase/Bleomycin resistance protein/Dihydroxybiphenyl dioxygenase"/>
    <property type="match status" value="1"/>
</dbReference>
<dbReference type="AlphaFoldDB" id="A0A1M5LD13"/>
<evidence type="ECO:0000313" key="6">
    <source>
        <dbReference type="Proteomes" id="UP000184074"/>
    </source>
</evidence>
<protein>
    <recommendedName>
        <fullName evidence="2">Bleomycin resistance protein</fullName>
    </recommendedName>
</protein>
<dbReference type="GO" id="GO:0046677">
    <property type="term" value="P:response to antibiotic"/>
    <property type="evidence" value="ECO:0007669"/>
    <property type="project" value="UniProtKB-KW"/>
</dbReference>
<evidence type="ECO:0000256" key="1">
    <source>
        <dbReference type="ARBA" id="ARBA00011051"/>
    </source>
</evidence>
<evidence type="ECO:0000256" key="2">
    <source>
        <dbReference type="ARBA" id="ARBA00021572"/>
    </source>
</evidence>
<comment type="similarity">
    <text evidence="1">Belongs to the bleomycin resistance protein family.</text>
</comment>
<dbReference type="STRING" id="1508389.SAMN05444003_0213"/>
<dbReference type="RefSeq" id="WP_072898600.1">
    <property type="nucleotide sequence ID" value="NZ_FQXB01000001.1"/>
</dbReference>
<dbReference type="CDD" id="cd08349">
    <property type="entry name" value="BLMA_like"/>
    <property type="match status" value="1"/>
</dbReference>
<reference evidence="5 6" key="1">
    <citation type="submission" date="2016-11" db="EMBL/GenBank/DDBJ databases">
        <authorList>
            <person name="Jaros S."/>
            <person name="Januszkiewicz K."/>
            <person name="Wedrychowicz H."/>
        </authorList>
    </citation>
    <scope>NUCLEOTIDE SEQUENCE [LARGE SCALE GENOMIC DNA]</scope>
    <source>
        <strain evidence="5 6">DSM 28715</strain>
    </source>
</reference>
<evidence type="ECO:0000259" key="4">
    <source>
        <dbReference type="PROSITE" id="PS51819"/>
    </source>
</evidence>
<proteinExistence type="inferred from homology"/>
<accession>A0A1M5LD13</accession>
<sequence>MRLGRATPILRMFDEGKAREFYVDWLQFKVQFEHRFGANMPLYLGLVRDDLELHLSEHHGDTTPGTRVRLAVDGIHAFYDDIASRRYAFLRPGAPQKQEWGEWDLTLTDPFGNKLTFYENMQ</sequence>
<feature type="domain" description="VOC" evidence="4">
    <location>
        <begin position="2"/>
        <end position="120"/>
    </location>
</feature>
<dbReference type="InterPro" id="IPR029068">
    <property type="entry name" value="Glyas_Bleomycin-R_OHBP_Dase"/>
</dbReference>
<dbReference type="Proteomes" id="UP000184074">
    <property type="component" value="Unassembled WGS sequence"/>
</dbReference>
<dbReference type="OrthoDB" id="9803104at2"/>
<dbReference type="InterPro" id="IPR000335">
    <property type="entry name" value="Bleomycin-R"/>
</dbReference>
<keyword evidence="6" id="KW-1185">Reference proteome</keyword>
<evidence type="ECO:0000256" key="3">
    <source>
        <dbReference type="ARBA" id="ARBA00023251"/>
    </source>
</evidence>
<evidence type="ECO:0000313" key="5">
    <source>
        <dbReference type="EMBL" id="SHG62579.1"/>
    </source>
</evidence>
<dbReference type="PROSITE" id="PS51819">
    <property type="entry name" value="VOC"/>
    <property type="match status" value="1"/>
</dbReference>
<name>A0A1M5LD13_9RHOB</name>
<dbReference type="Pfam" id="PF19581">
    <property type="entry name" value="Glyoxalase_7"/>
    <property type="match status" value="1"/>
</dbReference>
<organism evidence="5 6">
    <name type="scientific">Cognatiyoonia sediminum</name>
    <dbReference type="NCBI Taxonomy" id="1508389"/>
    <lineage>
        <taxon>Bacteria</taxon>
        <taxon>Pseudomonadati</taxon>
        <taxon>Pseudomonadota</taxon>
        <taxon>Alphaproteobacteria</taxon>
        <taxon>Rhodobacterales</taxon>
        <taxon>Paracoccaceae</taxon>
        <taxon>Cognatiyoonia</taxon>
    </lineage>
</organism>
<gene>
    <name evidence="5" type="ORF">SAMN05444003_0213</name>
</gene>
<dbReference type="Gene3D" id="3.10.180.10">
    <property type="entry name" value="2,3-Dihydroxybiphenyl 1,2-Dioxygenase, domain 1"/>
    <property type="match status" value="1"/>
</dbReference>
<keyword evidence="3" id="KW-0046">Antibiotic resistance</keyword>
<dbReference type="InterPro" id="IPR037523">
    <property type="entry name" value="VOC_core"/>
</dbReference>